<proteinExistence type="predicted"/>
<dbReference type="EMBL" id="FQVH01000038">
    <property type="protein sequence ID" value="SHF69291.1"/>
    <property type="molecule type" value="Genomic_DNA"/>
</dbReference>
<dbReference type="Pfam" id="PF01022">
    <property type="entry name" value="HTH_5"/>
    <property type="match status" value="1"/>
</dbReference>
<dbReference type="PANTHER" id="PTHR33154">
    <property type="entry name" value="TRANSCRIPTIONAL REGULATOR, ARSR FAMILY"/>
    <property type="match status" value="1"/>
</dbReference>
<dbReference type="GO" id="GO:0003700">
    <property type="term" value="F:DNA-binding transcription factor activity"/>
    <property type="evidence" value="ECO:0007669"/>
    <property type="project" value="InterPro"/>
</dbReference>
<dbReference type="Gene3D" id="1.10.10.10">
    <property type="entry name" value="Winged helix-like DNA-binding domain superfamily/Winged helix DNA-binding domain"/>
    <property type="match status" value="1"/>
</dbReference>
<evidence type="ECO:0000256" key="2">
    <source>
        <dbReference type="ARBA" id="ARBA00023125"/>
    </source>
</evidence>
<gene>
    <name evidence="5" type="ORF">SAMN02746089_02394</name>
</gene>
<accession>A0A1M5DR08</accession>
<dbReference type="CDD" id="cd00090">
    <property type="entry name" value="HTH_ARSR"/>
    <property type="match status" value="1"/>
</dbReference>
<dbReference type="Proteomes" id="UP000184088">
    <property type="component" value="Unassembled WGS sequence"/>
</dbReference>
<protein>
    <submittedName>
        <fullName evidence="5">Transcriptional regulator, ArsR family</fullName>
    </submittedName>
</protein>
<organism evidence="5 6">
    <name type="scientific">Caldanaerobius fijiensis DSM 17918</name>
    <dbReference type="NCBI Taxonomy" id="1121256"/>
    <lineage>
        <taxon>Bacteria</taxon>
        <taxon>Bacillati</taxon>
        <taxon>Bacillota</taxon>
        <taxon>Clostridia</taxon>
        <taxon>Thermoanaerobacterales</taxon>
        <taxon>Thermoanaerobacteraceae</taxon>
        <taxon>Caldanaerobius</taxon>
    </lineage>
</organism>
<evidence type="ECO:0000256" key="3">
    <source>
        <dbReference type="ARBA" id="ARBA00023163"/>
    </source>
</evidence>
<feature type="domain" description="HTH arsR-type" evidence="4">
    <location>
        <begin position="30"/>
        <end position="125"/>
    </location>
</feature>
<keyword evidence="2" id="KW-0238">DNA-binding</keyword>
<dbReference type="InterPro" id="IPR036390">
    <property type="entry name" value="WH_DNA-bd_sf"/>
</dbReference>
<name>A0A1M5DR08_9THEO</name>
<dbReference type="NCBIfam" id="NF033788">
    <property type="entry name" value="HTH_metalloreg"/>
    <property type="match status" value="1"/>
</dbReference>
<keyword evidence="3" id="KW-0804">Transcription</keyword>
<keyword evidence="1" id="KW-0805">Transcription regulation</keyword>
<reference evidence="5 6" key="1">
    <citation type="submission" date="2016-11" db="EMBL/GenBank/DDBJ databases">
        <authorList>
            <person name="Jaros S."/>
            <person name="Januszkiewicz K."/>
            <person name="Wedrychowicz H."/>
        </authorList>
    </citation>
    <scope>NUCLEOTIDE SEQUENCE [LARGE SCALE GENOMIC DNA]</scope>
    <source>
        <strain evidence="5 6">DSM 17918</strain>
    </source>
</reference>
<sequence>MQNQRIRNNILIDTIINPNYYMSINGYSHIGGDKLDLIEIFKALGDENRIRILNLLIRQELCVCEIETLLDMTQSNASRHLNKLKSAGVITSEKKSQWVYYRVDNKFIEENNLLYEFIKDKMDENTQLLKDVERLKKYKNSNFTCEQLREDKSQVLKYLQGHCEKTKNEN</sequence>
<dbReference type="InterPro" id="IPR036388">
    <property type="entry name" value="WH-like_DNA-bd_sf"/>
</dbReference>
<dbReference type="InterPro" id="IPR051081">
    <property type="entry name" value="HTH_MetalResp_TranReg"/>
</dbReference>
<dbReference type="SMART" id="SM00418">
    <property type="entry name" value="HTH_ARSR"/>
    <property type="match status" value="1"/>
</dbReference>
<dbReference type="STRING" id="1121256.SAMN02746089_02394"/>
<dbReference type="GO" id="GO:0003677">
    <property type="term" value="F:DNA binding"/>
    <property type="evidence" value="ECO:0007669"/>
    <property type="project" value="UniProtKB-KW"/>
</dbReference>
<dbReference type="InterPro" id="IPR001845">
    <property type="entry name" value="HTH_ArsR_DNA-bd_dom"/>
</dbReference>
<dbReference type="PRINTS" id="PR00778">
    <property type="entry name" value="HTHARSR"/>
</dbReference>
<dbReference type="AlphaFoldDB" id="A0A1M5DR08"/>
<keyword evidence="6" id="KW-1185">Reference proteome</keyword>
<dbReference type="PROSITE" id="PS50987">
    <property type="entry name" value="HTH_ARSR_2"/>
    <property type="match status" value="1"/>
</dbReference>
<evidence type="ECO:0000256" key="1">
    <source>
        <dbReference type="ARBA" id="ARBA00023015"/>
    </source>
</evidence>
<dbReference type="SUPFAM" id="SSF46785">
    <property type="entry name" value="Winged helix' DNA-binding domain"/>
    <property type="match status" value="1"/>
</dbReference>
<dbReference type="InterPro" id="IPR011991">
    <property type="entry name" value="ArsR-like_HTH"/>
</dbReference>
<dbReference type="PANTHER" id="PTHR33154:SF33">
    <property type="entry name" value="TRANSCRIPTIONAL REPRESSOR SDPR"/>
    <property type="match status" value="1"/>
</dbReference>
<evidence type="ECO:0000313" key="6">
    <source>
        <dbReference type="Proteomes" id="UP000184088"/>
    </source>
</evidence>
<evidence type="ECO:0000313" key="5">
    <source>
        <dbReference type="EMBL" id="SHF69291.1"/>
    </source>
</evidence>
<evidence type="ECO:0000259" key="4">
    <source>
        <dbReference type="PROSITE" id="PS50987"/>
    </source>
</evidence>